<evidence type="ECO:0000313" key="5">
    <source>
        <dbReference type="Proteomes" id="UP000321960"/>
    </source>
</evidence>
<sequence>MKTTATRAAGSLRSPLKDPQPRARLAPGSAGPRPEPSAGTAPRAEFWRAVPLECLVCALAVIAAAGLKLAGLMP</sequence>
<dbReference type="Proteomes" id="UP001156856">
    <property type="component" value="Unassembled WGS sequence"/>
</dbReference>
<evidence type="ECO:0000313" key="6">
    <source>
        <dbReference type="Proteomes" id="UP001156856"/>
    </source>
</evidence>
<name>A0A512J0Z5_9HYPH</name>
<proteinExistence type="predicted"/>
<feature type="region of interest" description="Disordered" evidence="1">
    <location>
        <begin position="1"/>
        <end position="41"/>
    </location>
</feature>
<keyword evidence="2" id="KW-0472">Membrane</keyword>
<evidence type="ECO:0000313" key="4">
    <source>
        <dbReference type="EMBL" id="GLS64959.1"/>
    </source>
</evidence>
<evidence type="ECO:0000256" key="1">
    <source>
        <dbReference type="SAM" id="MobiDB-lite"/>
    </source>
</evidence>
<dbReference type="AlphaFoldDB" id="A0A512J0Z5"/>
<dbReference type="Proteomes" id="UP000321960">
    <property type="component" value="Unassembled WGS sequence"/>
</dbReference>
<protein>
    <submittedName>
        <fullName evidence="3">Uncharacterized protein</fullName>
    </submittedName>
</protein>
<evidence type="ECO:0000313" key="3">
    <source>
        <dbReference type="EMBL" id="GEP03632.1"/>
    </source>
</evidence>
<dbReference type="EMBL" id="BSPK01000058">
    <property type="protein sequence ID" value="GLS64959.1"/>
    <property type="molecule type" value="Genomic_DNA"/>
</dbReference>
<accession>A0A512J0Z5</accession>
<comment type="caution">
    <text evidence="3">The sequence shown here is derived from an EMBL/GenBank/DDBJ whole genome shotgun (WGS) entry which is preliminary data.</text>
</comment>
<dbReference type="EMBL" id="BJZU01000027">
    <property type="protein sequence ID" value="GEP03632.1"/>
    <property type="molecule type" value="Genomic_DNA"/>
</dbReference>
<organism evidence="3 5">
    <name type="scientific">Methylobacterium oxalidis</name>
    <dbReference type="NCBI Taxonomy" id="944322"/>
    <lineage>
        <taxon>Bacteria</taxon>
        <taxon>Pseudomonadati</taxon>
        <taxon>Pseudomonadota</taxon>
        <taxon>Alphaproteobacteria</taxon>
        <taxon>Hyphomicrobiales</taxon>
        <taxon>Methylobacteriaceae</taxon>
        <taxon>Methylobacterium</taxon>
    </lineage>
</organism>
<reference evidence="4" key="1">
    <citation type="journal article" date="2014" name="Int. J. Syst. Evol. Microbiol.">
        <title>Complete genome of a new Firmicutes species belonging to the dominant human colonic microbiota ('Ruminococcus bicirculans') reveals two chromosomes and a selective capacity to utilize plant glucans.</title>
        <authorList>
            <consortium name="NISC Comparative Sequencing Program"/>
            <person name="Wegmann U."/>
            <person name="Louis P."/>
            <person name="Goesmann A."/>
            <person name="Henrissat B."/>
            <person name="Duncan S.H."/>
            <person name="Flint H.J."/>
        </authorList>
    </citation>
    <scope>NUCLEOTIDE SEQUENCE</scope>
    <source>
        <strain evidence="4">NBRC 107715</strain>
    </source>
</reference>
<reference evidence="4" key="4">
    <citation type="submission" date="2023-01" db="EMBL/GenBank/DDBJ databases">
        <title>Draft genome sequence of Methylobacterium oxalidis strain NBRC 107715.</title>
        <authorList>
            <person name="Sun Q."/>
            <person name="Mori K."/>
        </authorList>
    </citation>
    <scope>NUCLEOTIDE SEQUENCE</scope>
    <source>
        <strain evidence="4">NBRC 107715</strain>
    </source>
</reference>
<keyword evidence="2" id="KW-0812">Transmembrane</keyword>
<keyword evidence="6" id="KW-1185">Reference proteome</keyword>
<feature type="transmembrane region" description="Helical" evidence="2">
    <location>
        <begin position="46"/>
        <end position="67"/>
    </location>
</feature>
<keyword evidence="2" id="KW-1133">Transmembrane helix</keyword>
<evidence type="ECO:0000256" key="2">
    <source>
        <dbReference type="SAM" id="Phobius"/>
    </source>
</evidence>
<dbReference type="RefSeq" id="WP_147025326.1">
    <property type="nucleotide sequence ID" value="NZ_BJZU01000027.1"/>
</dbReference>
<reference evidence="6" key="2">
    <citation type="journal article" date="2019" name="Int. J. Syst. Evol. Microbiol.">
        <title>The Global Catalogue of Microorganisms (GCM) 10K type strain sequencing project: providing services to taxonomists for standard genome sequencing and annotation.</title>
        <authorList>
            <consortium name="The Broad Institute Genomics Platform"/>
            <consortium name="The Broad Institute Genome Sequencing Center for Infectious Disease"/>
            <person name="Wu L."/>
            <person name="Ma J."/>
        </authorList>
    </citation>
    <scope>NUCLEOTIDE SEQUENCE [LARGE SCALE GENOMIC DNA]</scope>
    <source>
        <strain evidence="6">NBRC 107715</strain>
    </source>
</reference>
<reference evidence="3 5" key="3">
    <citation type="submission" date="2019-07" db="EMBL/GenBank/DDBJ databases">
        <title>Whole genome shotgun sequence of Methylobacterium oxalidis NBRC 107715.</title>
        <authorList>
            <person name="Hosoyama A."/>
            <person name="Uohara A."/>
            <person name="Ohji S."/>
            <person name="Ichikawa N."/>
        </authorList>
    </citation>
    <scope>NUCLEOTIDE SEQUENCE [LARGE SCALE GENOMIC DNA]</scope>
    <source>
        <strain evidence="3 5">NBRC 107715</strain>
    </source>
</reference>
<gene>
    <name evidence="4" type="ORF">GCM10007888_33400</name>
    <name evidence="3" type="ORF">MOX02_16700</name>
</gene>